<dbReference type="EMBL" id="CABVIN010000003">
    <property type="protein sequence ID" value="VVP05106.1"/>
    <property type="molecule type" value="Genomic_DNA"/>
</dbReference>
<organism evidence="2 3">
    <name type="scientific">Pseudomonas fluorescens</name>
    <dbReference type="NCBI Taxonomy" id="294"/>
    <lineage>
        <taxon>Bacteria</taxon>
        <taxon>Pseudomonadati</taxon>
        <taxon>Pseudomonadota</taxon>
        <taxon>Gammaproteobacteria</taxon>
        <taxon>Pseudomonadales</taxon>
        <taxon>Pseudomonadaceae</taxon>
        <taxon>Pseudomonas</taxon>
    </lineage>
</organism>
<evidence type="ECO:0008006" key="4">
    <source>
        <dbReference type="Google" id="ProtNLM"/>
    </source>
</evidence>
<sequence length="1112" mass="123561">MTAVFPHVRAATGPALSGAFMSADDAARYAHERVGTRRDRGYGSCIFKRDDGRFVVSEPLAITAESLDNRLLYPQDAEGKAIFAPQHTLHSFFYSHVALSMLDVQVVANHGWQRAQAITSLLMFNAPQLRFLLNEQMTAYLSGAHDSLIVFKPDTQSAAALLEQLGTAESPGPLGSASAPPDRLVSKVAQAGELEVVVSNNNWRPRGRITSQSFILVHSWERTRPQRTSFGAIFASADDAAQDCYLRDTASHDDDQIWFGFILKQKGKQQYIASELVPVDKERNVLFALSSLFPASGVAGGYRFPESFAVHSYFYSRPRIKHAKGVSKNWLGHNFIEPRDLFVSVYNAKKHPQVETGATITTYIAPRDGVLLKYTPRKDTRLFDNDVPLMGLEAIQSNLASGKVSTTDFVRVVANSGELSVLRTSLCWDRKGTVDRYWYPGKNLQRLALGAVFLSADDAAIAARGKIPSGTQRAYGGLILKRPDGLFVATDPIAILEEDFEIDFIFPDASVSQGAFPVGCTVVGRYRSRVARELPILLGEVDKQVYRNMLSVDVVCTAFLWDTQRLEEYLFCPDGAIIRFLANIGHKFLTGIFKKLGMDMLTGMRPSLIKQKIHDGWLLPRDWVKDLVKSGKLAVVVGSKLWGNPGAITAFAPMRQASVDSPTVSNPACSPLFTQALGVARFVHEQPGRTGELRFGALLTNARSGHYLASLPQEVREDKLTIDEIFPQGSLPDRHTLHGLYLRAPDQPAGLTDEDYRHFFSPLDVSRAHTAVYSPQGYKPIYFSCSDGALLRYEMSPFDADAPLDKSGQIQSRPNRFGSTERAEYFWQKIARATFSLASYIRQLAHVGKLEVLIPSPFWSRVGDVGADWEPRMKDRSPEEHWANQPELPLGPIYHHADDAARYAQSRAGSAYAQKTVYESAILAKSTANAYVALEPLAESESLEAMDRIFRTLKAATPRNRAPQFPDGYALIASHQLYFSGNTPMAADPEKVYANYASPEMVFAHTFALKSKGFDIHAHYYSTPHGALIKYAPLYSEAERHLLSTRPVELVNGQWETRLSPGEFISQLAGIAELRVLKAAYYWNQEGRVGTKWRTSRQQAPAPTHRPVRDEL</sequence>
<dbReference type="AlphaFoldDB" id="A0A5E7KVX9"/>
<feature type="region of interest" description="Disordered" evidence="1">
    <location>
        <begin position="1093"/>
        <end position="1112"/>
    </location>
</feature>
<dbReference type="Proteomes" id="UP000377224">
    <property type="component" value="Unassembled WGS sequence"/>
</dbReference>
<protein>
    <recommendedName>
        <fullName evidence="4">DUF4329 domain-containing protein</fullName>
    </recommendedName>
</protein>
<accession>A0A5E7KVX9</accession>
<gene>
    <name evidence="2" type="ORF">PS896_03037</name>
</gene>
<dbReference type="RefSeq" id="WP_224790816.1">
    <property type="nucleotide sequence ID" value="NZ_CABVIN010000003.1"/>
</dbReference>
<evidence type="ECO:0000313" key="2">
    <source>
        <dbReference type="EMBL" id="VVP05106.1"/>
    </source>
</evidence>
<reference evidence="2 3" key="1">
    <citation type="submission" date="2019-09" db="EMBL/GenBank/DDBJ databases">
        <authorList>
            <person name="Chandra G."/>
            <person name="Truman W A."/>
        </authorList>
    </citation>
    <scope>NUCLEOTIDE SEQUENCE [LARGE SCALE GENOMIC DNA]</scope>
    <source>
        <strain evidence="2">PS896</strain>
    </source>
</reference>
<evidence type="ECO:0000313" key="3">
    <source>
        <dbReference type="Proteomes" id="UP000377224"/>
    </source>
</evidence>
<name>A0A5E7KVX9_PSEFL</name>
<evidence type="ECO:0000256" key="1">
    <source>
        <dbReference type="SAM" id="MobiDB-lite"/>
    </source>
</evidence>
<proteinExistence type="predicted"/>